<protein>
    <submittedName>
        <fullName evidence="1">Uncharacterized protein</fullName>
    </submittedName>
</protein>
<organism evidence="1 2">
    <name type="scientific">Ophiobolus disseminans</name>
    <dbReference type="NCBI Taxonomy" id="1469910"/>
    <lineage>
        <taxon>Eukaryota</taxon>
        <taxon>Fungi</taxon>
        <taxon>Dikarya</taxon>
        <taxon>Ascomycota</taxon>
        <taxon>Pezizomycotina</taxon>
        <taxon>Dothideomycetes</taxon>
        <taxon>Pleosporomycetidae</taxon>
        <taxon>Pleosporales</taxon>
        <taxon>Pleosporineae</taxon>
        <taxon>Phaeosphaeriaceae</taxon>
        <taxon>Ophiobolus</taxon>
    </lineage>
</organism>
<proteinExistence type="predicted"/>
<dbReference type="Proteomes" id="UP000799424">
    <property type="component" value="Unassembled WGS sequence"/>
</dbReference>
<dbReference type="EMBL" id="MU006225">
    <property type="protein sequence ID" value="KAF2826672.1"/>
    <property type="molecule type" value="Genomic_DNA"/>
</dbReference>
<gene>
    <name evidence="1" type="ORF">CC86DRAFT_19582</name>
</gene>
<evidence type="ECO:0000313" key="2">
    <source>
        <dbReference type="Proteomes" id="UP000799424"/>
    </source>
</evidence>
<accession>A0A6A7A025</accession>
<sequence>MPLDCSSVRLDGSRISKAADREAHSDTSSNLAAPLFPSPVILILPVITEVVLCEFLNDEMPSGALRSVFSKTDIRRGTRTWRTDREVALQLGPTLAVQLNVHHLEHTWHSPGRTLSDGLRPTIAATTHKLPRSNVLAITCTRNLGRLPSLSTVLGGRRETFQGPREFHTNQRCSIGRLSAISL</sequence>
<dbReference type="AlphaFoldDB" id="A0A6A7A025"/>
<evidence type="ECO:0000313" key="1">
    <source>
        <dbReference type="EMBL" id="KAF2826672.1"/>
    </source>
</evidence>
<keyword evidence="2" id="KW-1185">Reference proteome</keyword>
<name>A0A6A7A025_9PLEO</name>
<reference evidence="1" key="1">
    <citation type="journal article" date="2020" name="Stud. Mycol.">
        <title>101 Dothideomycetes genomes: a test case for predicting lifestyles and emergence of pathogens.</title>
        <authorList>
            <person name="Haridas S."/>
            <person name="Albert R."/>
            <person name="Binder M."/>
            <person name="Bloem J."/>
            <person name="Labutti K."/>
            <person name="Salamov A."/>
            <person name="Andreopoulos B."/>
            <person name="Baker S."/>
            <person name="Barry K."/>
            <person name="Bills G."/>
            <person name="Bluhm B."/>
            <person name="Cannon C."/>
            <person name="Castanera R."/>
            <person name="Culley D."/>
            <person name="Daum C."/>
            <person name="Ezra D."/>
            <person name="Gonzalez J."/>
            <person name="Henrissat B."/>
            <person name="Kuo A."/>
            <person name="Liang C."/>
            <person name="Lipzen A."/>
            <person name="Lutzoni F."/>
            <person name="Magnuson J."/>
            <person name="Mondo S."/>
            <person name="Nolan M."/>
            <person name="Ohm R."/>
            <person name="Pangilinan J."/>
            <person name="Park H.-J."/>
            <person name="Ramirez L."/>
            <person name="Alfaro M."/>
            <person name="Sun H."/>
            <person name="Tritt A."/>
            <person name="Yoshinaga Y."/>
            <person name="Zwiers L.-H."/>
            <person name="Turgeon B."/>
            <person name="Goodwin S."/>
            <person name="Spatafora J."/>
            <person name="Crous P."/>
            <person name="Grigoriev I."/>
        </authorList>
    </citation>
    <scope>NUCLEOTIDE SEQUENCE</scope>
    <source>
        <strain evidence="1">CBS 113818</strain>
    </source>
</reference>